<comment type="catalytic activity">
    <reaction evidence="3">
        <text>a secondary aliphatic amine + O2 + H2O = a primary amine + an aldehyde + H2O2</text>
        <dbReference type="Rhea" id="RHEA:26414"/>
        <dbReference type="ChEBI" id="CHEBI:15377"/>
        <dbReference type="ChEBI" id="CHEBI:15379"/>
        <dbReference type="ChEBI" id="CHEBI:16240"/>
        <dbReference type="ChEBI" id="CHEBI:17478"/>
        <dbReference type="ChEBI" id="CHEBI:58855"/>
        <dbReference type="ChEBI" id="CHEBI:65296"/>
        <dbReference type="EC" id="1.4.3.4"/>
    </reaction>
</comment>
<dbReference type="Pfam" id="PF01593">
    <property type="entry name" value="Amino_oxidase"/>
    <property type="match status" value="1"/>
</dbReference>
<dbReference type="EC" id="1.4.3.4" evidence="2"/>
<evidence type="ECO:0000313" key="5">
    <source>
        <dbReference type="EMBL" id="KAL1518684.1"/>
    </source>
</evidence>
<evidence type="ECO:0000256" key="3">
    <source>
        <dbReference type="ARBA" id="ARBA00048448"/>
    </source>
</evidence>
<dbReference type="PANTHER" id="PTHR43563">
    <property type="entry name" value="AMINE OXIDASE"/>
    <property type="match status" value="1"/>
</dbReference>
<dbReference type="SUPFAM" id="SSF54373">
    <property type="entry name" value="FAD-linked reductases, C-terminal domain"/>
    <property type="match status" value="1"/>
</dbReference>
<accession>A0AB34JA36</accession>
<gene>
    <name evidence="5" type="ORF">AB1Y20_002971</name>
</gene>
<dbReference type="Pfam" id="PF13450">
    <property type="entry name" value="NAD_binding_8"/>
    <property type="match status" value="1"/>
</dbReference>
<organism evidence="5 6">
    <name type="scientific">Prymnesium parvum</name>
    <name type="common">Toxic golden alga</name>
    <dbReference type="NCBI Taxonomy" id="97485"/>
    <lineage>
        <taxon>Eukaryota</taxon>
        <taxon>Haptista</taxon>
        <taxon>Haptophyta</taxon>
        <taxon>Prymnesiophyceae</taxon>
        <taxon>Prymnesiales</taxon>
        <taxon>Prymnesiaceae</taxon>
        <taxon>Prymnesium</taxon>
    </lineage>
</organism>
<feature type="domain" description="Amine oxidase" evidence="4">
    <location>
        <begin position="112"/>
        <end position="400"/>
    </location>
</feature>
<evidence type="ECO:0000256" key="1">
    <source>
        <dbReference type="ARBA" id="ARBA00005995"/>
    </source>
</evidence>
<dbReference type="InterPro" id="IPR036188">
    <property type="entry name" value="FAD/NAD-bd_sf"/>
</dbReference>
<dbReference type="InterPro" id="IPR002937">
    <property type="entry name" value="Amino_oxidase"/>
</dbReference>
<dbReference type="AlphaFoldDB" id="A0AB34JA36"/>
<dbReference type="GO" id="GO:0097621">
    <property type="term" value="F:monoamine oxidase activity"/>
    <property type="evidence" value="ECO:0007669"/>
    <property type="project" value="UniProtKB-EC"/>
</dbReference>
<evidence type="ECO:0000259" key="4">
    <source>
        <dbReference type="Pfam" id="PF01593"/>
    </source>
</evidence>
<dbReference type="Gene3D" id="3.50.50.60">
    <property type="entry name" value="FAD/NAD(P)-binding domain"/>
    <property type="match status" value="2"/>
</dbReference>
<dbReference type="PANTHER" id="PTHR43563:SF14">
    <property type="entry name" value="AMINE OXIDASE"/>
    <property type="match status" value="1"/>
</dbReference>
<keyword evidence="6" id="KW-1185">Reference proteome</keyword>
<dbReference type="SUPFAM" id="SSF51905">
    <property type="entry name" value="FAD/NAD(P)-binding domain"/>
    <property type="match status" value="1"/>
</dbReference>
<evidence type="ECO:0000256" key="2">
    <source>
        <dbReference type="ARBA" id="ARBA00012804"/>
    </source>
</evidence>
<dbReference type="InterPro" id="IPR050703">
    <property type="entry name" value="Flavin_MAO"/>
</dbReference>
<comment type="similarity">
    <text evidence="1">Belongs to the flavin monoamine oxidase family.</text>
</comment>
<reference evidence="5 6" key="1">
    <citation type="journal article" date="2024" name="Science">
        <title>Giant polyketide synthase enzymes in the biosynthesis of giant marine polyether toxins.</title>
        <authorList>
            <person name="Fallon T.R."/>
            <person name="Shende V.V."/>
            <person name="Wierzbicki I.H."/>
            <person name="Pendleton A.L."/>
            <person name="Watervoot N.F."/>
            <person name="Auber R.P."/>
            <person name="Gonzalez D.J."/>
            <person name="Wisecaver J.H."/>
            <person name="Moore B.S."/>
        </authorList>
    </citation>
    <scope>NUCLEOTIDE SEQUENCE [LARGE SCALE GENOMIC DNA]</scope>
    <source>
        <strain evidence="5 6">12B1</strain>
    </source>
</reference>
<evidence type="ECO:0000313" key="6">
    <source>
        <dbReference type="Proteomes" id="UP001515480"/>
    </source>
</evidence>
<dbReference type="Proteomes" id="UP001515480">
    <property type="component" value="Unassembled WGS sequence"/>
</dbReference>
<name>A0AB34JA36_PRYPA</name>
<comment type="caution">
    <text evidence="5">The sequence shown here is derived from an EMBL/GenBank/DDBJ whole genome shotgun (WGS) entry which is preliminary data.</text>
</comment>
<sequence length="413" mass="43314">MRAAPPVDVAIIGAGLAGLVCAEELQRVLGARARVVLLDARARVGGRLASTRGGVDLGGSWLWPADRHVAALARRLGVRTVAQHLEGQVLLRRAPGAPTQRLGLVGADVAMCGADARRLAGGYAALVDGLARCVGGEALLLRTQAVALSAPSGGGRVRIRYRRSGEGGEEEGALDAARVVLAAPPRVLLETVRFDPPLAEAQRRAMRATPTWAGDWGKVVATFRTNFWRAAGLSGYAISEGAPISMWWEGAAEEMGEKVNALVGVSFGEQTARLAQLADGDAGVAAAPRETQPAGLSEDINEVRTGKFFSWIQSELAAIYGEKASSELESVHYKLWRSDPFAFGTTAGATDKGDPRAKYGNLALKQPTEWGVHFAGTETEHEYGHCEGAIISGLRAASEVAGALQGGPLVADD</sequence>
<proteinExistence type="inferred from homology"/>
<dbReference type="EMBL" id="JBGBPQ010000010">
    <property type="protein sequence ID" value="KAL1518684.1"/>
    <property type="molecule type" value="Genomic_DNA"/>
</dbReference>
<protein>
    <recommendedName>
        <fullName evidence="2">monoamine oxidase</fullName>
        <ecNumber evidence="2">1.4.3.4</ecNumber>
    </recommendedName>
</protein>